<dbReference type="FunFam" id="3.30.450.60:FF:000006">
    <property type="entry name" value="AP-1 complex subunit mu-1 isoform 1"/>
    <property type="match status" value="1"/>
</dbReference>
<evidence type="ECO:0000256" key="6">
    <source>
        <dbReference type="ARBA" id="ARBA00023329"/>
    </source>
</evidence>
<dbReference type="Gene3D" id="3.30.450.60">
    <property type="match status" value="1"/>
</dbReference>
<dbReference type="GO" id="GO:0030131">
    <property type="term" value="C:clathrin adaptor complex"/>
    <property type="evidence" value="ECO:0007669"/>
    <property type="project" value="InterPro"/>
</dbReference>
<evidence type="ECO:0000256" key="4">
    <source>
        <dbReference type="ARBA" id="ARBA00022927"/>
    </source>
</evidence>
<protein>
    <recommendedName>
        <fullName evidence="7">MHD domain-containing protein</fullName>
    </recommendedName>
</protein>
<dbReference type="GO" id="GO:0030665">
    <property type="term" value="C:clathrin-coated vesicle membrane"/>
    <property type="evidence" value="ECO:0007669"/>
    <property type="project" value="UniProtKB-SubCell"/>
</dbReference>
<feature type="non-terminal residue" evidence="8">
    <location>
        <position position="1"/>
    </location>
</feature>
<feature type="non-terminal residue" evidence="8">
    <location>
        <position position="425"/>
    </location>
</feature>
<dbReference type="PIRSF" id="PIRSF005992">
    <property type="entry name" value="Clathrin_mu"/>
    <property type="match status" value="1"/>
</dbReference>
<evidence type="ECO:0000256" key="1">
    <source>
        <dbReference type="ARBA" id="ARBA00004145"/>
    </source>
</evidence>
<proteinExistence type="inferred from homology"/>
<dbReference type="CDD" id="cd14835">
    <property type="entry name" value="AP1_Mu_N"/>
    <property type="match status" value="1"/>
</dbReference>
<dbReference type="Proteomes" id="UP001432322">
    <property type="component" value="Unassembled WGS sequence"/>
</dbReference>
<dbReference type="Pfam" id="PF01217">
    <property type="entry name" value="Clat_adaptor_s"/>
    <property type="match status" value="1"/>
</dbReference>
<sequence length="425" mass="48777">SRRKDMATSAVFILDLKGNVIISRNYRGDMEMSVIEKFMPLVVEREDEGVHAPIITHDGVSYVFIKHMNVYLVSISKKNTNVALVLSYLYKMVEVFCEYFKDLEEESVRDNFVCTFELFDEMMDDGYPQTTESKILKEFITQEGHRLEVAPRPPMAVTNAVSWRSEGIKYRKNEVFLDVIESVNMLANASGTVLRSEIVGSIRMRVVLSGMPELRLGLNDKVIFQQAGQAGRKGVELEDVKFHQCVRLSRFDAERTISFIPPDGEFELMSYRLTTQVKPLIWVEAVVEKYRGRVEYMVKAKSQFKRQSIANHVEVIIPVPSDADSPKFKTSVGSVKYVPELNAFVWTIRSFPGGREYLMRAHFSLPSIGSEEVEGRPPISVKFEIPYYTTSGLQVRYLKIIEKSGYQALPWVRYVTQNGDYQMRM</sequence>
<keyword evidence="3" id="KW-0813">Transport</keyword>
<dbReference type="PROSITE" id="PS00990">
    <property type="entry name" value="CLAT_ADAPTOR_M_1"/>
    <property type="match status" value="1"/>
</dbReference>
<dbReference type="InterPro" id="IPR022775">
    <property type="entry name" value="AP_mu_sigma_su"/>
</dbReference>
<evidence type="ECO:0000313" key="8">
    <source>
        <dbReference type="EMBL" id="GMT30688.1"/>
    </source>
</evidence>
<dbReference type="SUPFAM" id="SSF49447">
    <property type="entry name" value="Second domain of Mu2 adaptin subunit (ap50) of ap2 adaptor"/>
    <property type="match status" value="1"/>
</dbReference>
<reference evidence="8" key="1">
    <citation type="submission" date="2023-10" db="EMBL/GenBank/DDBJ databases">
        <title>Genome assembly of Pristionchus species.</title>
        <authorList>
            <person name="Yoshida K."/>
            <person name="Sommer R.J."/>
        </authorList>
    </citation>
    <scope>NUCLEOTIDE SEQUENCE</scope>
    <source>
        <strain evidence="8">RS5133</strain>
    </source>
</reference>
<dbReference type="InterPro" id="IPR028565">
    <property type="entry name" value="MHD"/>
</dbReference>
<accession>A0AAV5WK48</accession>
<organism evidence="8 9">
    <name type="scientific">Pristionchus fissidentatus</name>
    <dbReference type="NCBI Taxonomy" id="1538716"/>
    <lineage>
        <taxon>Eukaryota</taxon>
        <taxon>Metazoa</taxon>
        <taxon>Ecdysozoa</taxon>
        <taxon>Nematoda</taxon>
        <taxon>Chromadorea</taxon>
        <taxon>Rhabditida</taxon>
        <taxon>Rhabditina</taxon>
        <taxon>Diplogasteromorpha</taxon>
        <taxon>Diplogasteroidea</taxon>
        <taxon>Neodiplogasteridae</taxon>
        <taxon>Pristionchus</taxon>
    </lineage>
</organism>
<dbReference type="EMBL" id="BTSY01000005">
    <property type="protein sequence ID" value="GMT30688.1"/>
    <property type="molecule type" value="Genomic_DNA"/>
</dbReference>
<dbReference type="SUPFAM" id="SSF64356">
    <property type="entry name" value="SNARE-like"/>
    <property type="match status" value="1"/>
</dbReference>
<dbReference type="Gene3D" id="2.60.40.1170">
    <property type="entry name" value="Mu homology domain, subdomain B"/>
    <property type="match status" value="2"/>
</dbReference>
<dbReference type="PROSITE" id="PS00991">
    <property type="entry name" value="CLAT_ADAPTOR_M_2"/>
    <property type="match status" value="1"/>
</dbReference>
<evidence type="ECO:0000259" key="7">
    <source>
        <dbReference type="PROSITE" id="PS51072"/>
    </source>
</evidence>
<comment type="similarity">
    <text evidence="2">Belongs to the adaptor complexes medium subunit family.</text>
</comment>
<evidence type="ECO:0000313" key="9">
    <source>
        <dbReference type="Proteomes" id="UP001432322"/>
    </source>
</evidence>
<evidence type="ECO:0000256" key="3">
    <source>
        <dbReference type="ARBA" id="ARBA00022448"/>
    </source>
</evidence>
<dbReference type="AlphaFoldDB" id="A0AAV5WK48"/>
<dbReference type="PRINTS" id="PR00314">
    <property type="entry name" value="CLATHRINADPT"/>
</dbReference>
<dbReference type="PANTHER" id="PTHR10529">
    <property type="entry name" value="AP COMPLEX SUBUNIT MU"/>
    <property type="match status" value="1"/>
</dbReference>
<dbReference type="InterPro" id="IPR001392">
    <property type="entry name" value="Clathrin_mu"/>
</dbReference>
<comment type="caution">
    <text evidence="8">The sequence shown here is derived from an EMBL/GenBank/DDBJ whole genome shotgun (WGS) entry which is preliminary data.</text>
</comment>
<dbReference type="Pfam" id="PF00928">
    <property type="entry name" value="Adap_comp_sub"/>
    <property type="match status" value="1"/>
</dbReference>
<keyword evidence="4" id="KW-0653">Protein transport</keyword>
<dbReference type="InterPro" id="IPR018240">
    <property type="entry name" value="Clathrin_mu_CS"/>
</dbReference>
<dbReference type="InterPro" id="IPR036168">
    <property type="entry name" value="AP2_Mu_C_sf"/>
</dbReference>
<name>A0AAV5WK48_9BILA</name>
<dbReference type="PROSITE" id="PS51072">
    <property type="entry name" value="MHD"/>
    <property type="match status" value="1"/>
</dbReference>
<keyword evidence="5" id="KW-0472">Membrane</keyword>
<dbReference type="GO" id="GO:0016192">
    <property type="term" value="P:vesicle-mediated transport"/>
    <property type="evidence" value="ECO:0007669"/>
    <property type="project" value="InterPro"/>
</dbReference>
<dbReference type="InterPro" id="IPR050431">
    <property type="entry name" value="Adaptor_comp_med_subunit"/>
</dbReference>
<evidence type="ECO:0000256" key="5">
    <source>
        <dbReference type="ARBA" id="ARBA00023136"/>
    </source>
</evidence>
<keyword evidence="6" id="KW-0968">Cytoplasmic vesicle</keyword>
<evidence type="ECO:0000256" key="2">
    <source>
        <dbReference type="ARBA" id="ARBA00005324"/>
    </source>
</evidence>
<dbReference type="InterPro" id="IPR011012">
    <property type="entry name" value="Longin-like_dom_sf"/>
</dbReference>
<keyword evidence="9" id="KW-1185">Reference proteome</keyword>
<feature type="domain" description="MHD" evidence="7">
    <location>
        <begin position="172"/>
        <end position="424"/>
    </location>
</feature>
<gene>
    <name evidence="8" type="ORF">PFISCL1PPCAC_21985</name>
</gene>
<dbReference type="GO" id="GO:0006886">
    <property type="term" value="P:intracellular protein transport"/>
    <property type="evidence" value="ECO:0007669"/>
    <property type="project" value="InterPro"/>
</dbReference>
<comment type="subcellular location">
    <subcellularLocation>
        <location evidence="1">Cytoplasmic vesicle</location>
        <location evidence="1">Clathrin-coated vesicle membrane</location>
        <topology evidence="1">Peripheral membrane protein</topology>
        <orientation evidence="1">Cytoplasmic side</orientation>
    </subcellularLocation>
</comment>